<feature type="compositionally biased region" description="Low complexity" evidence="1">
    <location>
        <begin position="1"/>
        <end position="11"/>
    </location>
</feature>
<dbReference type="PANTHER" id="PTHR46163:SF2">
    <property type="entry name" value="PROTEIN-TYROSINE PHOSPHATASE"/>
    <property type="match status" value="1"/>
</dbReference>
<proteinExistence type="predicted"/>
<feature type="domain" description="Tyrosine-protein phosphatase" evidence="2">
    <location>
        <begin position="81"/>
        <end position="329"/>
    </location>
</feature>
<dbReference type="GO" id="GO:0004725">
    <property type="term" value="F:protein tyrosine phosphatase activity"/>
    <property type="evidence" value="ECO:0007669"/>
    <property type="project" value="InterPro"/>
</dbReference>
<dbReference type="Gene3D" id="3.90.190.10">
    <property type="entry name" value="Protein tyrosine phosphatase superfamily"/>
    <property type="match status" value="1"/>
</dbReference>
<accession>A0AAN4ZMY4</accession>
<evidence type="ECO:0000256" key="1">
    <source>
        <dbReference type="SAM" id="MobiDB-lite"/>
    </source>
</evidence>
<feature type="region of interest" description="Disordered" evidence="1">
    <location>
        <begin position="1"/>
        <end position="56"/>
    </location>
</feature>
<dbReference type="InterPro" id="IPR000242">
    <property type="entry name" value="PTP_cat"/>
</dbReference>
<evidence type="ECO:0000313" key="5">
    <source>
        <dbReference type="Proteomes" id="UP001328107"/>
    </source>
</evidence>
<dbReference type="InterPro" id="IPR000387">
    <property type="entry name" value="Tyr_Pase_dom"/>
</dbReference>
<reference evidence="5" key="1">
    <citation type="submission" date="2022-10" db="EMBL/GenBank/DDBJ databases">
        <title>Genome assembly of Pristionchus species.</title>
        <authorList>
            <person name="Yoshida K."/>
            <person name="Sommer R.J."/>
        </authorList>
    </citation>
    <scope>NUCLEOTIDE SEQUENCE [LARGE SCALE GENOMIC DNA]</scope>
    <source>
        <strain evidence="5">RS5460</strain>
    </source>
</reference>
<dbReference type="CDD" id="cd00047">
    <property type="entry name" value="PTPc"/>
    <property type="match status" value="1"/>
</dbReference>
<organism evidence="4 5">
    <name type="scientific">Pristionchus mayeri</name>
    <dbReference type="NCBI Taxonomy" id="1317129"/>
    <lineage>
        <taxon>Eukaryota</taxon>
        <taxon>Metazoa</taxon>
        <taxon>Ecdysozoa</taxon>
        <taxon>Nematoda</taxon>
        <taxon>Chromadorea</taxon>
        <taxon>Rhabditida</taxon>
        <taxon>Rhabditina</taxon>
        <taxon>Diplogasteromorpha</taxon>
        <taxon>Diplogasteroidea</taxon>
        <taxon>Neodiplogasteridae</taxon>
        <taxon>Pristionchus</taxon>
    </lineage>
</organism>
<dbReference type="PROSITE" id="PS50056">
    <property type="entry name" value="TYR_PHOSPHATASE_2"/>
    <property type="match status" value="1"/>
</dbReference>
<evidence type="ECO:0000313" key="4">
    <source>
        <dbReference type="EMBL" id="GMR41921.1"/>
    </source>
</evidence>
<name>A0AAN4ZMY4_9BILA</name>
<dbReference type="SUPFAM" id="SSF52799">
    <property type="entry name" value="(Phosphotyrosine protein) phosphatases II"/>
    <property type="match status" value="1"/>
</dbReference>
<dbReference type="Pfam" id="PF00102">
    <property type="entry name" value="Y_phosphatase"/>
    <property type="match status" value="1"/>
</dbReference>
<dbReference type="InterPro" id="IPR052782">
    <property type="entry name" value="Oocyte-zygote_transition_reg"/>
</dbReference>
<dbReference type="Proteomes" id="UP001328107">
    <property type="component" value="Unassembled WGS sequence"/>
</dbReference>
<evidence type="ECO:0000259" key="2">
    <source>
        <dbReference type="PROSITE" id="PS50055"/>
    </source>
</evidence>
<sequence>MASRMAKAGGARAKKTSNNDASVATMEDDGTQVDNVEKKKKGSKATKSAVNRRKAADPKLANKEAFVHFVTHTCKTGIQGLLAEFDDIKKATQAIGAAPKIAFDAHADRNRYKDVYCIDESRVVLKWPEGALDYIHANWAPIVDKRKYICTQGPIVSTIDDFWRMVWQEKCLSIVMLCNIVEQGKKKCEQYYPESGEAQYGQVNVKVKERQEYCKLITISTLALSDGKETRDCDHYHWNNWPDRGVPLDVTTCMRLLTRLKKQSPTVIHCSAGIGRTGTIVGLDMMMTKIMAGEKTTLKEVVIELRAKRHGSVQMDIQYLYMHRVLLADAVAKKVVTEAEVADFVNQYETLCKQRGFM</sequence>
<evidence type="ECO:0000259" key="3">
    <source>
        <dbReference type="PROSITE" id="PS50056"/>
    </source>
</evidence>
<dbReference type="PROSITE" id="PS00383">
    <property type="entry name" value="TYR_PHOSPHATASE_1"/>
    <property type="match status" value="1"/>
</dbReference>
<dbReference type="SMART" id="SM00404">
    <property type="entry name" value="PTPc_motif"/>
    <property type="match status" value="1"/>
</dbReference>
<dbReference type="PANTHER" id="PTHR46163">
    <property type="entry name" value="TYROSINE-PROTEIN PHOSPHATASE-RELATED"/>
    <property type="match status" value="1"/>
</dbReference>
<dbReference type="InterPro" id="IPR016130">
    <property type="entry name" value="Tyr_Pase_AS"/>
</dbReference>
<dbReference type="InterPro" id="IPR003595">
    <property type="entry name" value="Tyr_Pase_cat"/>
</dbReference>
<comment type="caution">
    <text evidence="4">The sequence shown here is derived from an EMBL/GenBank/DDBJ whole genome shotgun (WGS) entry which is preliminary data.</text>
</comment>
<gene>
    <name evidence="4" type="ORF">PMAYCL1PPCAC_12116</name>
</gene>
<dbReference type="PROSITE" id="PS50055">
    <property type="entry name" value="TYR_PHOSPHATASE_PTP"/>
    <property type="match status" value="1"/>
</dbReference>
<dbReference type="InterPro" id="IPR029021">
    <property type="entry name" value="Prot-tyrosine_phosphatase-like"/>
</dbReference>
<feature type="domain" description="Tyrosine specific protein phosphatases" evidence="3">
    <location>
        <begin position="248"/>
        <end position="320"/>
    </location>
</feature>
<evidence type="ECO:0008006" key="6">
    <source>
        <dbReference type="Google" id="ProtNLM"/>
    </source>
</evidence>
<protein>
    <recommendedName>
        <fullName evidence="6">Tyrosine phosphatase</fullName>
    </recommendedName>
</protein>
<dbReference type="SMART" id="SM00194">
    <property type="entry name" value="PTPc"/>
    <property type="match status" value="1"/>
</dbReference>
<dbReference type="AlphaFoldDB" id="A0AAN4ZMY4"/>
<dbReference type="EMBL" id="BTRK01000003">
    <property type="protein sequence ID" value="GMR41921.1"/>
    <property type="molecule type" value="Genomic_DNA"/>
</dbReference>
<keyword evidence="5" id="KW-1185">Reference proteome</keyword>
<dbReference type="PRINTS" id="PR00700">
    <property type="entry name" value="PRTYPHPHTASE"/>
</dbReference>